<gene>
    <name evidence="6" type="ORF">SAMN04488692_12714</name>
</gene>
<dbReference type="Gene3D" id="3.40.50.2000">
    <property type="entry name" value="Glycogen Phosphorylase B"/>
    <property type="match status" value="2"/>
</dbReference>
<keyword evidence="3" id="KW-1133">Transmembrane helix</keyword>
<evidence type="ECO:0000313" key="6">
    <source>
        <dbReference type="EMBL" id="SDM32284.1"/>
    </source>
</evidence>
<keyword evidence="7" id="KW-1185">Reference proteome</keyword>
<dbReference type="InterPro" id="IPR001296">
    <property type="entry name" value="Glyco_trans_1"/>
</dbReference>
<proteinExistence type="predicted"/>
<dbReference type="RefSeq" id="WP_089761798.1">
    <property type="nucleotide sequence ID" value="NZ_FNGO01000027.1"/>
</dbReference>
<feature type="transmembrane region" description="Helical" evidence="3">
    <location>
        <begin position="113"/>
        <end position="131"/>
    </location>
</feature>
<dbReference type="STRING" id="321763.SAMN04488692_12714"/>
<accession>A0A1G9S9Z6</accession>
<dbReference type="CDD" id="cd03801">
    <property type="entry name" value="GT4_PimA-like"/>
    <property type="match status" value="1"/>
</dbReference>
<feature type="domain" description="Glycosyl transferase family 1" evidence="4">
    <location>
        <begin position="204"/>
        <end position="360"/>
    </location>
</feature>
<organism evidence="6 7">
    <name type="scientific">Halarsenatibacter silvermanii</name>
    <dbReference type="NCBI Taxonomy" id="321763"/>
    <lineage>
        <taxon>Bacteria</taxon>
        <taxon>Bacillati</taxon>
        <taxon>Bacillota</taxon>
        <taxon>Clostridia</taxon>
        <taxon>Halanaerobiales</taxon>
        <taxon>Halarsenatibacteraceae</taxon>
        <taxon>Halarsenatibacter</taxon>
    </lineage>
</organism>
<dbReference type="Proteomes" id="UP000199476">
    <property type="component" value="Unassembled WGS sequence"/>
</dbReference>
<keyword evidence="3" id="KW-0472">Membrane</keyword>
<feature type="domain" description="Glycosyltransferase subfamily 4-like N-terminal" evidence="5">
    <location>
        <begin position="16"/>
        <end position="191"/>
    </location>
</feature>
<reference evidence="6 7" key="1">
    <citation type="submission" date="2016-10" db="EMBL/GenBank/DDBJ databases">
        <authorList>
            <person name="de Groot N.N."/>
        </authorList>
    </citation>
    <scope>NUCLEOTIDE SEQUENCE [LARGE SCALE GENOMIC DNA]</scope>
    <source>
        <strain evidence="6 7">SLAS-1</strain>
    </source>
</reference>
<evidence type="ECO:0000256" key="2">
    <source>
        <dbReference type="ARBA" id="ARBA00022679"/>
    </source>
</evidence>
<evidence type="ECO:0000259" key="4">
    <source>
        <dbReference type="Pfam" id="PF00534"/>
    </source>
</evidence>
<dbReference type="InterPro" id="IPR028098">
    <property type="entry name" value="Glyco_trans_4-like_N"/>
</dbReference>
<name>A0A1G9S9Z6_9FIRM</name>
<dbReference type="AlphaFoldDB" id="A0A1G9S9Z6"/>
<evidence type="ECO:0000259" key="5">
    <source>
        <dbReference type="Pfam" id="PF13439"/>
    </source>
</evidence>
<dbReference type="Pfam" id="PF13439">
    <property type="entry name" value="Glyco_transf_4"/>
    <property type="match status" value="1"/>
</dbReference>
<dbReference type="PANTHER" id="PTHR12526:SF629">
    <property type="entry name" value="TEICHURONIC ACID BIOSYNTHESIS GLYCOSYLTRANSFERASE TUAH-RELATED"/>
    <property type="match status" value="1"/>
</dbReference>
<dbReference type="SUPFAM" id="SSF53756">
    <property type="entry name" value="UDP-Glycosyltransferase/glycogen phosphorylase"/>
    <property type="match status" value="1"/>
</dbReference>
<dbReference type="OrthoDB" id="3199616at2"/>
<keyword evidence="1" id="KW-0328">Glycosyltransferase</keyword>
<keyword evidence="2 6" id="KW-0808">Transferase</keyword>
<dbReference type="EMBL" id="FNGO01000027">
    <property type="protein sequence ID" value="SDM32284.1"/>
    <property type="molecule type" value="Genomic_DNA"/>
</dbReference>
<dbReference type="GO" id="GO:0016757">
    <property type="term" value="F:glycosyltransferase activity"/>
    <property type="evidence" value="ECO:0007669"/>
    <property type="project" value="UniProtKB-KW"/>
</dbReference>
<protein>
    <submittedName>
        <fullName evidence="6">Glycosyltransferase involved in cell wall bisynthesis</fullName>
    </submittedName>
</protein>
<dbReference type="Pfam" id="PF00534">
    <property type="entry name" value="Glycos_transf_1"/>
    <property type="match status" value="1"/>
</dbReference>
<sequence>MKKIVFFDSRYNLVYGAKKSMIKLAQNLDKNKYTSIMLTTSKGDFSNYSQEAGLDCDIIEASNSLKTFDRKILNYNFFKKILLIKDLLKYNFKIGVWLKNKKIDLMYVNNARSFFYVFIACFILRVPIVAYKRCTTPKNIKGVYDLMEKILLYFIDKYFCIAEGVRRDISKNLRQKHGEKIKVLYTGYDFDNFIYSNSENENKLYEKLNITQEDIVIGLVGTVNPRKGHHVAIEALSIIKEKLKQKTKLMFVGGGHDNEYFDELNNLAQKHGVERNLIWTGYVENVADYYDLMDILILPSYSEGLPRTIIEGLANGIPVVASDVGGINEILVSKEYGKVVKKGSSEELAAGIIETVKNNEIDIENNKKDIRSKFVMEKFSLEKYVNKFQREIGELF</sequence>
<evidence type="ECO:0000313" key="7">
    <source>
        <dbReference type="Proteomes" id="UP000199476"/>
    </source>
</evidence>
<evidence type="ECO:0000256" key="3">
    <source>
        <dbReference type="SAM" id="Phobius"/>
    </source>
</evidence>
<evidence type="ECO:0000256" key="1">
    <source>
        <dbReference type="ARBA" id="ARBA00022676"/>
    </source>
</evidence>
<keyword evidence="3" id="KW-0812">Transmembrane</keyword>
<dbReference type="PANTHER" id="PTHR12526">
    <property type="entry name" value="GLYCOSYLTRANSFERASE"/>
    <property type="match status" value="1"/>
</dbReference>